<keyword evidence="3" id="KW-1185">Reference proteome</keyword>
<accession>A0AAV4XGY3</accession>
<sequence length="100" mass="10984">MTEIIIKEGTNSIFTPFLPMAFKIPQIPVDQAPSPIAATPFHQKTTLFLPPSTSSVFAAHQRMELLTSKTLGVNPGETSREPFLPRLVPRSTRSGHCPMP</sequence>
<dbReference type="AlphaFoldDB" id="A0AAV4XGY3"/>
<gene>
    <name evidence="2" type="ORF">CEXT_579811</name>
</gene>
<evidence type="ECO:0000256" key="1">
    <source>
        <dbReference type="SAM" id="MobiDB-lite"/>
    </source>
</evidence>
<protein>
    <submittedName>
        <fullName evidence="2">Uncharacterized protein</fullName>
    </submittedName>
</protein>
<evidence type="ECO:0000313" key="3">
    <source>
        <dbReference type="Proteomes" id="UP001054945"/>
    </source>
</evidence>
<name>A0AAV4XGY3_CAEEX</name>
<evidence type="ECO:0000313" key="2">
    <source>
        <dbReference type="EMBL" id="GIY93329.1"/>
    </source>
</evidence>
<comment type="caution">
    <text evidence="2">The sequence shown here is derived from an EMBL/GenBank/DDBJ whole genome shotgun (WGS) entry which is preliminary data.</text>
</comment>
<organism evidence="2 3">
    <name type="scientific">Caerostris extrusa</name>
    <name type="common">Bark spider</name>
    <name type="synonym">Caerostris bankana</name>
    <dbReference type="NCBI Taxonomy" id="172846"/>
    <lineage>
        <taxon>Eukaryota</taxon>
        <taxon>Metazoa</taxon>
        <taxon>Ecdysozoa</taxon>
        <taxon>Arthropoda</taxon>
        <taxon>Chelicerata</taxon>
        <taxon>Arachnida</taxon>
        <taxon>Araneae</taxon>
        <taxon>Araneomorphae</taxon>
        <taxon>Entelegynae</taxon>
        <taxon>Araneoidea</taxon>
        <taxon>Araneidae</taxon>
        <taxon>Caerostris</taxon>
    </lineage>
</organism>
<proteinExistence type="predicted"/>
<dbReference type="EMBL" id="BPLR01000258">
    <property type="protein sequence ID" value="GIY93329.1"/>
    <property type="molecule type" value="Genomic_DNA"/>
</dbReference>
<reference evidence="2 3" key="1">
    <citation type="submission" date="2021-06" db="EMBL/GenBank/DDBJ databases">
        <title>Caerostris extrusa draft genome.</title>
        <authorList>
            <person name="Kono N."/>
            <person name="Arakawa K."/>
        </authorList>
    </citation>
    <scope>NUCLEOTIDE SEQUENCE [LARGE SCALE GENOMIC DNA]</scope>
</reference>
<feature type="region of interest" description="Disordered" evidence="1">
    <location>
        <begin position="72"/>
        <end position="100"/>
    </location>
</feature>
<dbReference type="Proteomes" id="UP001054945">
    <property type="component" value="Unassembled WGS sequence"/>
</dbReference>